<dbReference type="Proteomes" id="UP000504618">
    <property type="component" value="Unplaced"/>
</dbReference>
<dbReference type="PANTHER" id="PTHR21137:SF35">
    <property type="entry name" value="ODORANT RECEPTOR 19A-RELATED"/>
    <property type="match status" value="1"/>
</dbReference>
<dbReference type="GO" id="GO:0004984">
    <property type="term" value="F:olfactory receptor activity"/>
    <property type="evidence" value="ECO:0007669"/>
    <property type="project" value="InterPro"/>
</dbReference>
<feature type="transmembrane region" description="Helical" evidence="10">
    <location>
        <begin position="245"/>
        <end position="265"/>
    </location>
</feature>
<dbReference type="RefSeq" id="XP_024880047.1">
    <property type="nucleotide sequence ID" value="XM_025024279.1"/>
</dbReference>
<feature type="transmembrane region" description="Helical" evidence="10">
    <location>
        <begin position="156"/>
        <end position="177"/>
    </location>
</feature>
<evidence type="ECO:0000313" key="11">
    <source>
        <dbReference type="Proteomes" id="UP000504618"/>
    </source>
</evidence>
<gene>
    <name evidence="12" type="primary">LOC112459909</name>
</gene>
<dbReference type="InterPro" id="IPR004117">
    <property type="entry name" value="7tm6_olfct_rcpt"/>
</dbReference>
<organism evidence="11 12">
    <name type="scientific">Temnothorax curvispinosus</name>
    <dbReference type="NCBI Taxonomy" id="300111"/>
    <lineage>
        <taxon>Eukaryota</taxon>
        <taxon>Metazoa</taxon>
        <taxon>Ecdysozoa</taxon>
        <taxon>Arthropoda</taxon>
        <taxon>Hexapoda</taxon>
        <taxon>Insecta</taxon>
        <taxon>Pterygota</taxon>
        <taxon>Neoptera</taxon>
        <taxon>Endopterygota</taxon>
        <taxon>Hymenoptera</taxon>
        <taxon>Apocrita</taxon>
        <taxon>Aculeata</taxon>
        <taxon>Formicoidea</taxon>
        <taxon>Formicidae</taxon>
        <taxon>Myrmicinae</taxon>
        <taxon>Temnothorax</taxon>
    </lineage>
</organism>
<dbReference type="PROSITE" id="PS51257">
    <property type="entry name" value="PROKAR_LIPOPROTEIN"/>
    <property type="match status" value="1"/>
</dbReference>
<reference evidence="12" key="1">
    <citation type="submission" date="2025-08" db="UniProtKB">
        <authorList>
            <consortium name="RefSeq"/>
        </authorList>
    </citation>
    <scope>IDENTIFICATION</scope>
    <source>
        <tissue evidence="12">Whole body</tissue>
    </source>
</reference>
<comment type="caution">
    <text evidence="10">Lacks conserved residue(s) required for the propagation of feature annotation.</text>
</comment>
<evidence type="ECO:0000256" key="4">
    <source>
        <dbReference type="ARBA" id="ARBA00022692"/>
    </source>
</evidence>
<feature type="transmembrane region" description="Helical" evidence="10">
    <location>
        <begin position="66"/>
        <end position="85"/>
    </location>
</feature>
<evidence type="ECO:0000256" key="9">
    <source>
        <dbReference type="ARBA" id="ARBA00023224"/>
    </source>
</evidence>
<feature type="transmembrane region" description="Helical" evidence="10">
    <location>
        <begin position="33"/>
        <end position="54"/>
    </location>
</feature>
<dbReference type="Pfam" id="PF02949">
    <property type="entry name" value="7tm_6"/>
    <property type="match status" value="1"/>
</dbReference>
<keyword evidence="7 10" id="KW-0472">Membrane</keyword>
<evidence type="ECO:0000256" key="7">
    <source>
        <dbReference type="ARBA" id="ARBA00023136"/>
    </source>
</evidence>
<dbReference type="GO" id="GO:0007165">
    <property type="term" value="P:signal transduction"/>
    <property type="evidence" value="ECO:0007669"/>
    <property type="project" value="UniProtKB-KW"/>
</dbReference>
<dbReference type="PANTHER" id="PTHR21137">
    <property type="entry name" value="ODORANT RECEPTOR"/>
    <property type="match status" value="1"/>
</dbReference>
<protein>
    <recommendedName>
        <fullName evidence="10">Odorant receptor</fullName>
    </recommendedName>
</protein>
<name>A0A6J1QCI6_9HYME</name>
<evidence type="ECO:0000256" key="10">
    <source>
        <dbReference type="RuleBase" id="RU351113"/>
    </source>
</evidence>
<keyword evidence="9 10" id="KW-0807">Transducer</keyword>
<keyword evidence="2" id="KW-1003">Cell membrane</keyword>
<keyword evidence="8 10" id="KW-0675">Receptor</keyword>
<evidence type="ECO:0000313" key="12">
    <source>
        <dbReference type="RefSeq" id="XP_024880047.1"/>
    </source>
</evidence>
<keyword evidence="5 10" id="KW-0552">Olfaction</keyword>
<sequence length="369" mass="42703">MKTLKFTLVILAIAGCWRPFSWTSLIKHTLYNAYTLLIISLMYSFTFTQFMDAVLNVNNPDDFTNILYTMVTMFAACYKILNLWVNHERFVELIHNLTEGTFKPVVSVEIEIRRKFDKMIQNYAMCYAILIMVTCAGHVLLSLLTNFKKRQLSFRGWVPFDYSSFVIFCFTYAHQYIGVISGSFVNVACDSLIVGLLLHLCCQITILQYRLKGVTNGQNTLSDCVRQHHHIIEYAYATNARFTRIIAIQFVASTFVVCSNLYQLSRTTLNTYFVGIFAYTFCVLVQIFIYCWFGNKLKLMSLQLVDNIFEIEWIALDNKTKKSLLIIMNRAMRPIEFISAHILNMNLDSFVAVLKTSYSAYNLLAQIKE</sequence>
<feature type="transmembrane region" description="Helical" evidence="10">
    <location>
        <begin position="271"/>
        <end position="293"/>
    </location>
</feature>
<dbReference type="GeneID" id="112459909"/>
<accession>A0A6J1QCI6</accession>
<evidence type="ECO:0000256" key="1">
    <source>
        <dbReference type="ARBA" id="ARBA00004651"/>
    </source>
</evidence>
<proteinExistence type="inferred from homology"/>
<keyword evidence="4 10" id="KW-0812">Transmembrane</keyword>
<dbReference type="AlphaFoldDB" id="A0A6J1QCI6"/>
<keyword evidence="3 10" id="KW-0716">Sensory transduction</keyword>
<comment type="similarity">
    <text evidence="10">Belongs to the insect chemoreceptor superfamily. Heteromeric odorant receptor channel (TC 1.A.69) family.</text>
</comment>
<evidence type="ECO:0000256" key="2">
    <source>
        <dbReference type="ARBA" id="ARBA00022475"/>
    </source>
</evidence>
<dbReference type="GO" id="GO:0005886">
    <property type="term" value="C:plasma membrane"/>
    <property type="evidence" value="ECO:0007669"/>
    <property type="project" value="UniProtKB-SubCell"/>
</dbReference>
<evidence type="ECO:0000256" key="5">
    <source>
        <dbReference type="ARBA" id="ARBA00022725"/>
    </source>
</evidence>
<keyword evidence="6 10" id="KW-1133">Transmembrane helix</keyword>
<evidence type="ECO:0000256" key="8">
    <source>
        <dbReference type="ARBA" id="ARBA00023170"/>
    </source>
</evidence>
<dbReference type="GO" id="GO:0005549">
    <property type="term" value="F:odorant binding"/>
    <property type="evidence" value="ECO:0007669"/>
    <property type="project" value="InterPro"/>
</dbReference>
<keyword evidence="11" id="KW-1185">Reference proteome</keyword>
<comment type="subcellular location">
    <subcellularLocation>
        <location evidence="1 10">Cell membrane</location>
        <topology evidence="1 10">Multi-pass membrane protein</topology>
    </subcellularLocation>
</comment>
<feature type="transmembrane region" description="Helical" evidence="10">
    <location>
        <begin position="122"/>
        <end position="144"/>
    </location>
</feature>
<evidence type="ECO:0000256" key="3">
    <source>
        <dbReference type="ARBA" id="ARBA00022606"/>
    </source>
</evidence>
<evidence type="ECO:0000256" key="6">
    <source>
        <dbReference type="ARBA" id="ARBA00022989"/>
    </source>
</evidence>